<dbReference type="SUPFAM" id="SSF53335">
    <property type="entry name" value="S-adenosyl-L-methionine-dependent methyltransferases"/>
    <property type="match status" value="1"/>
</dbReference>
<dbReference type="EMBL" id="CP053708">
    <property type="protein sequence ID" value="QKE92719.1"/>
    <property type="molecule type" value="Genomic_DNA"/>
</dbReference>
<sequence>MDDVARLNRLGWDRLVEERNVWTRPVPSVSVDRARHGDWAIFLTPDRPVPRDWFGDVAGRDILCLASGGGQQGPILAAAGARVTVFDASPRQLAQDEMVAARDGLVLATRLGLMHDLSDIPDASFDLIFHPASNCFAPDIEPVWRECFRVLRPGGALLAGFMNPDVYIFDLDAQERDELVVRFPLPYADITSLPADELQRLVEQDHVVEFSHSLETQIGGQLKAGFVLTGLFEDKDFGMPDTGRSRFMPVLFATRAMKP</sequence>
<organism evidence="2 3">
    <name type="scientific">Lichenicola cladoniae</name>
    <dbReference type="NCBI Taxonomy" id="1484109"/>
    <lineage>
        <taxon>Bacteria</taxon>
        <taxon>Pseudomonadati</taxon>
        <taxon>Pseudomonadota</taxon>
        <taxon>Alphaproteobacteria</taxon>
        <taxon>Acetobacterales</taxon>
        <taxon>Acetobacteraceae</taxon>
        <taxon>Lichenicola</taxon>
    </lineage>
</organism>
<accession>A0A6M8HVU3</accession>
<dbReference type="CDD" id="cd02440">
    <property type="entry name" value="AdoMet_MTases"/>
    <property type="match status" value="1"/>
</dbReference>
<dbReference type="GO" id="GO:0008757">
    <property type="term" value="F:S-adenosylmethionine-dependent methyltransferase activity"/>
    <property type="evidence" value="ECO:0007669"/>
    <property type="project" value="InterPro"/>
</dbReference>
<evidence type="ECO:0000313" key="2">
    <source>
        <dbReference type="EMBL" id="QKE92719.1"/>
    </source>
</evidence>
<keyword evidence="2" id="KW-0808">Transferase</keyword>
<dbReference type="InterPro" id="IPR029063">
    <property type="entry name" value="SAM-dependent_MTases_sf"/>
</dbReference>
<dbReference type="InterPro" id="IPR013216">
    <property type="entry name" value="Methyltransf_11"/>
</dbReference>
<dbReference type="GO" id="GO:0032259">
    <property type="term" value="P:methylation"/>
    <property type="evidence" value="ECO:0007669"/>
    <property type="project" value="UniProtKB-KW"/>
</dbReference>
<name>A0A6M8HVU3_9PROT</name>
<proteinExistence type="predicted"/>
<dbReference type="Pfam" id="PF08241">
    <property type="entry name" value="Methyltransf_11"/>
    <property type="match status" value="1"/>
</dbReference>
<feature type="domain" description="Methyltransferase type 11" evidence="1">
    <location>
        <begin position="63"/>
        <end position="158"/>
    </location>
</feature>
<reference evidence="2 3" key="1">
    <citation type="journal article" date="2014" name="World J. Microbiol. Biotechnol.">
        <title>Biodiversity and physiological characteristics of Antarctic and Arctic lichens-associated bacteria.</title>
        <authorList>
            <person name="Lee Y.M."/>
            <person name="Kim E.H."/>
            <person name="Lee H.K."/>
            <person name="Hong S.G."/>
        </authorList>
    </citation>
    <scope>NUCLEOTIDE SEQUENCE [LARGE SCALE GENOMIC DNA]</scope>
    <source>
        <strain evidence="2 3">PAMC 26569</strain>
    </source>
</reference>
<dbReference type="Proteomes" id="UP000500767">
    <property type="component" value="Chromosome"/>
</dbReference>
<dbReference type="AlphaFoldDB" id="A0A6M8HVU3"/>
<keyword evidence="2" id="KW-0489">Methyltransferase</keyword>
<gene>
    <name evidence="2" type="ORF">HN018_16380</name>
</gene>
<dbReference type="KEGG" id="lck:HN018_16380"/>
<protein>
    <submittedName>
        <fullName evidence="2">Class I SAM-dependent methyltransferase</fullName>
    </submittedName>
</protein>
<evidence type="ECO:0000259" key="1">
    <source>
        <dbReference type="Pfam" id="PF08241"/>
    </source>
</evidence>
<evidence type="ECO:0000313" key="3">
    <source>
        <dbReference type="Proteomes" id="UP000500767"/>
    </source>
</evidence>
<dbReference type="Gene3D" id="3.40.50.150">
    <property type="entry name" value="Vaccinia Virus protein VP39"/>
    <property type="match status" value="1"/>
</dbReference>
<keyword evidence="3" id="KW-1185">Reference proteome</keyword>